<proteinExistence type="predicted"/>
<reference evidence="2" key="1">
    <citation type="journal article" date="2019" name="Int. J. Syst. Evol. Microbiol.">
        <title>The Global Catalogue of Microorganisms (GCM) 10K type strain sequencing project: providing services to taxonomists for standard genome sequencing and annotation.</title>
        <authorList>
            <consortium name="The Broad Institute Genomics Platform"/>
            <consortium name="The Broad Institute Genome Sequencing Center for Infectious Disease"/>
            <person name="Wu L."/>
            <person name="Ma J."/>
        </authorList>
    </citation>
    <scope>NUCLEOTIDE SEQUENCE [LARGE SCALE GENOMIC DNA]</scope>
    <source>
        <strain evidence="2">CCUG 59858</strain>
    </source>
</reference>
<dbReference type="EMBL" id="JBHSAB010000029">
    <property type="protein sequence ID" value="MFC3909718.1"/>
    <property type="molecule type" value="Genomic_DNA"/>
</dbReference>
<gene>
    <name evidence="1" type="ORF">ACFORL_11620</name>
</gene>
<organism evidence="1 2">
    <name type="scientific">Legionella dresdenensis</name>
    <dbReference type="NCBI Taxonomy" id="450200"/>
    <lineage>
        <taxon>Bacteria</taxon>
        <taxon>Pseudomonadati</taxon>
        <taxon>Pseudomonadota</taxon>
        <taxon>Gammaproteobacteria</taxon>
        <taxon>Legionellales</taxon>
        <taxon>Legionellaceae</taxon>
        <taxon>Legionella</taxon>
    </lineage>
</organism>
<dbReference type="RefSeq" id="WP_382344203.1">
    <property type="nucleotide sequence ID" value="NZ_JBHSAB010000029.1"/>
</dbReference>
<name>A0ABV8CHB0_9GAMM</name>
<protein>
    <submittedName>
        <fullName evidence="1">Uncharacterized protein</fullName>
    </submittedName>
</protein>
<sequence>MSLNESIKNLADKLKSTYLQALSDKNIADLVLAFREVRFPDNITAPEQIQQLAHQIIKELDLPKLSLSNKNTYISRIEEYYVSVLCQAYQFYKLNLTTSEIHKTCSKINSVLSTEDLFKRVSDNQINFISDTQVPMNYTQKLHDITEHMSRLKESNFDRDNLKDKKIRALCDLNSMLMDQYGKKSPQEIINEWKNKKSDGISTNYFLVSEHRQTEGIYKFFAKLTSTISI</sequence>
<dbReference type="Proteomes" id="UP001595758">
    <property type="component" value="Unassembled WGS sequence"/>
</dbReference>
<accession>A0ABV8CHB0</accession>
<keyword evidence="2" id="KW-1185">Reference proteome</keyword>
<comment type="caution">
    <text evidence="1">The sequence shown here is derived from an EMBL/GenBank/DDBJ whole genome shotgun (WGS) entry which is preliminary data.</text>
</comment>
<evidence type="ECO:0000313" key="1">
    <source>
        <dbReference type="EMBL" id="MFC3909718.1"/>
    </source>
</evidence>
<evidence type="ECO:0000313" key="2">
    <source>
        <dbReference type="Proteomes" id="UP001595758"/>
    </source>
</evidence>